<keyword evidence="10" id="KW-0998">Cell outer membrane</keyword>
<evidence type="ECO:0000256" key="5">
    <source>
        <dbReference type="ARBA" id="ARBA00022692"/>
    </source>
</evidence>
<sequence length="366" mass="39119">MQATRSKLKKLHVAAVLGGAMALPAMAQTTVKVSGLVDTYVGSLKYSGDSGRTSVVDGGGLTTSWIGFTGSEDLGNGLKANFKLTSFFRSNTGATGRFDGNETMFSRDANVGLSGNFGTVSLGRDLAPNFLPSILFNPFGDSFKLSPLILHMDVPWFNASGWTNSVAGDTGWSNEIIYTTPDFAGLKANLHYQFGEQAGNTGRNNIGANVLYFHGPLALTAYYQRVKVNNPLEQSPGNVQPATNIPLPGAQFAARQSAWFVGGSYDLTVAKLFATYDQTTHDIDLKDKTLQLGTSIPLGSGAILASWANTKRQGAAIGATLKRNTASLGYDYNASKRTDLYAVYMYDKITDQSTGSSVALGIRHRF</sequence>
<evidence type="ECO:0000256" key="2">
    <source>
        <dbReference type="ARBA" id="ARBA00011233"/>
    </source>
</evidence>
<keyword evidence="6 11" id="KW-0732">Signal</keyword>
<feature type="domain" description="Porin" evidence="12">
    <location>
        <begin position="14"/>
        <end position="350"/>
    </location>
</feature>
<keyword evidence="4" id="KW-1134">Transmembrane beta strand</keyword>
<keyword evidence="14" id="KW-1185">Reference proteome</keyword>
<name>A0ABW0MG90_9BURK</name>
<feature type="signal peptide" evidence="11">
    <location>
        <begin position="1"/>
        <end position="27"/>
    </location>
</feature>
<evidence type="ECO:0000256" key="1">
    <source>
        <dbReference type="ARBA" id="ARBA00004571"/>
    </source>
</evidence>
<dbReference type="SUPFAM" id="SSF56935">
    <property type="entry name" value="Porins"/>
    <property type="match status" value="1"/>
</dbReference>
<evidence type="ECO:0000259" key="12">
    <source>
        <dbReference type="Pfam" id="PF13609"/>
    </source>
</evidence>
<protein>
    <submittedName>
        <fullName evidence="13">Porin</fullName>
    </submittedName>
</protein>
<dbReference type="PANTHER" id="PTHR34501:SF9">
    <property type="entry name" value="MAJOR OUTER MEMBRANE PROTEIN P.IA"/>
    <property type="match status" value="1"/>
</dbReference>
<dbReference type="Proteomes" id="UP001596045">
    <property type="component" value="Unassembled WGS sequence"/>
</dbReference>
<dbReference type="InterPro" id="IPR023614">
    <property type="entry name" value="Porin_dom_sf"/>
</dbReference>
<keyword evidence="3" id="KW-0813">Transport</keyword>
<organism evidence="13 14">
    <name type="scientific">Paraherbaspirillum soli</name>
    <dbReference type="NCBI Taxonomy" id="631222"/>
    <lineage>
        <taxon>Bacteria</taxon>
        <taxon>Pseudomonadati</taxon>
        <taxon>Pseudomonadota</taxon>
        <taxon>Betaproteobacteria</taxon>
        <taxon>Burkholderiales</taxon>
        <taxon>Oxalobacteraceae</taxon>
        <taxon>Paraherbaspirillum</taxon>
    </lineage>
</organism>
<dbReference type="RefSeq" id="WP_378999575.1">
    <property type="nucleotide sequence ID" value="NZ_JBHSMT010000029.1"/>
</dbReference>
<keyword evidence="9" id="KW-0472">Membrane</keyword>
<comment type="subcellular location">
    <subcellularLocation>
        <location evidence="1">Cell outer membrane</location>
        <topology evidence="1">Multi-pass membrane protein</topology>
    </subcellularLocation>
</comment>
<dbReference type="PANTHER" id="PTHR34501">
    <property type="entry name" value="PROTEIN YDDL-RELATED"/>
    <property type="match status" value="1"/>
</dbReference>
<evidence type="ECO:0000256" key="11">
    <source>
        <dbReference type="SAM" id="SignalP"/>
    </source>
</evidence>
<dbReference type="CDD" id="cd00342">
    <property type="entry name" value="gram_neg_porins"/>
    <property type="match status" value="1"/>
</dbReference>
<evidence type="ECO:0000256" key="10">
    <source>
        <dbReference type="ARBA" id="ARBA00023237"/>
    </source>
</evidence>
<comment type="subunit">
    <text evidence="2">Homotrimer.</text>
</comment>
<keyword evidence="8" id="KW-0626">Porin</keyword>
<evidence type="ECO:0000313" key="13">
    <source>
        <dbReference type="EMBL" id="MFC5475876.1"/>
    </source>
</evidence>
<evidence type="ECO:0000256" key="3">
    <source>
        <dbReference type="ARBA" id="ARBA00022448"/>
    </source>
</evidence>
<accession>A0ABW0MG90</accession>
<evidence type="ECO:0000256" key="7">
    <source>
        <dbReference type="ARBA" id="ARBA00023065"/>
    </source>
</evidence>
<reference evidence="14" key="1">
    <citation type="journal article" date="2019" name="Int. J. Syst. Evol. Microbiol.">
        <title>The Global Catalogue of Microorganisms (GCM) 10K type strain sequencing project: providing services to taxonomists for standard genome sequencing and annotation.</title>
        <authorList>
            <consortium name="The Broad Institute Genomics Platform"/>
            <consortium name="The Broad Institute Genome Sequencing Center for Infectious Disease"/>
            <person name="Wu L."/>
            <person name="Ma J."/>
        </authorList>
    </citation>
    <scope>NUCLEOTIDE SEQUENCE [LARGE SCALE GENOMIC DNA]</scope>
    <source>
        <strain evidence="14">JCM 17066</strain>
    </source>
</reference>
<dbReference type="InterPro" id="IPR050298">
    <property type="entry name" value="Gram-neg_bact_OMP"/>
</dbReference>
<gene>
    <name evidence="13" type="ORF">ACFPM8_18095</name>
</gene>
<evidence type="ECO:0000256" key="8">
    <source>
        <dbReference type="ARBA" id="ARBA00023114"/>
    </source>
</evidence>
<dbReference type="InterPro" id="IPR033900">
    <property type="entry name" value="Gram_neg_porin_domain"/>
</dbReference>
<proteinExistence type="predicted"/>
<feature type="chain" id="PRO_5045181321" evidence="11">
    <location>
        <begin position="28"/>
        <end position="366"/>
    </location>
</feature>
<evidence type="ECO:0000256" key="9">
    <source>
        <dbReference type="ARBA" id="ARBA00023136"/>
    </source>
</evidence>
<dbReference type="EMBL" id="JBHSMT010000029">
    <property type="protein sequence ID" value="MFC5475876.1"/>
    <property type="molecule type" value="Genomic_DNA"/>
</dbReference>
<evidence type="ECO:0000256" key="6">
    <source>
        <dbReference type="ARBA" id="ARBA00022729"/>
    </source>
</evidence>
<keyword evidence="5" id="KW-0812">Transmembrane</keyword>
<keyword evidence="7" id="KW-0406">Ion transport</keyword>
<evidence type="ECO:0000256" key="4">
    <source>
        <dbReference type="ARBA" id="ARBA00022452"/>
    </source>
</evidence>
<dbReference type="Gene3D" id="2.40.160.10">
    <property type="entry name" value="Porin"/>
    <property type="match status" value="1"/>
</dbReference>
<dbReference type="Pfam" id="PF13609">
    <property type="entry name" value="Porin_4"/>
    <property type="match status" value="1"/>
</dbReference>
<evidence type="ECO:0000313" key="14">
    <source>
        <dbReference type="Proteomes" id="UP001596045"/>
    </source>
</evidence>
<comment type="caution">
    <text evidence="13">The sequence shown here is derived from an EMBL/GenBank/DDBJ whole genome shotgun (WGS) entry which is preliminary data.</text>
</comment>